<dbReference type="Gene3D" id="1.10.287.950">
    <property type="entry name" value="Methyl-accepting chemotaxis protein"/>
    <property type="match status" value="1"/>
</dbReference>
<dbReference type="SMART" id="SM00304">
    <property type="entry name" value="HAMP"/>
    <property type="match status" value="1"/>
</dbReference>
<evidence type="ECO:0000256" key="3">
    <source>
        <dbReference type="PROSITE-ProRule" id="PRU00284"/>
    </source>
</evidence>
<name>A0A2W4Z5J8_9SPHN</name>
<dbReference type="PANTHER" id="PTHR32089:SF112">
    <property type="entry name" value="LYSOZYME-LIKE PROTEIN-RELATED"/>
    <property type="match status" value="1"/>
</dbReference>
<dbReference type="PROSITE" id="PS50885">
    <property type="entry name" value="HAMP"/>
    <property type="match status" value="1"/>
</dbReference>
<evidence type="ECO:0000313" key="9">
    <source>
        <dbReference type="Proteomes" id="UP000249555"/>
    </source>
</evidence>
<sequence length="582" mass="61903">MTHRTARLWSRSMVARLMVPVAIMLGLVCVLGLIGLGTRSRVQTARDAANSGQIVRIHLIELRSLSRSLQRDALNLLLERDPRALGVIHGKFSTRSQQMRRQLAQLVRDPGAGLSPDSRYIRSQVVVLDRLAIVAGEASRGNQTHAWAVFRSDVRPNERIASTIADTLIAGQEAEVAHLFRHAHDLERQEVTISVLASILLFSLAAAGTVAIVQRTIVRPLLDIERTMAVIAGGNADGRTPHGDRPDEIGRMSRAIEVFRASVVERARLEAENARQRMAEVARDRQIESARRITEDAEAERNRIVRQAATALEDEIADVLAALRGSATQLSATSGQLEDHSTGATRELGDVGVAVRRAIDGATDIAAATTQFMNAIRQSSDSTRRTADLSAQAADRAADLATAMIGVQDDARAIGAIVGLIGTIAARTKLLALNAAIEAARVGEAGRGFAVVAGEVKMLATQTAEATGAIADQIAGMQRGTEAACAGLLHIRSMVEDMARGADDLASSIGEQAQSGETINRNVAGAANDLALIGRLVSDVSVATRGAAGMASQVRNDSRRVEDGASSIDDALSRFFGQLHTA</sequence>
<dbReference type="InterPro" id="IPR003660">
    <property type="entry name" value="HAMP_dom"/>
</dbReference>
<feature type="coiled-coil region" evidence="4">
    <location>
        <begin position="264"/>
        <end position="307"/>
    </location>
</feature>
<reference evidence="8 9" key="1">
    <citation type="submission" date="2017-08" db="EMBL/GenBank/DDBJ databases">
        <title>Infants hospitalized years apart are colonized by the same room-sourced microbial strains.</title>
        <authorList>
            <person name="Brooks B."/>
            <person name="Olm M.R."/>
            <person name="Firek B.A."/>
            <person name="Baker R."/>
            <person name="Thomas B.C."/>
            <person name="Morowitz M.J."/>
            <person name="Banfield J.F."/>
        </authorList>
    </citation>
    <scope>NUCLEOTIDE SEQUENCE [LARGE SCALE GENOMIC DNA]</scope>
    <source>
        <strain evidence="8">S2_018_000_R3_119</strain>
    </source>
</reference>
<feature type="transmembrane region" description="Helical" evidence="5">
    <location>
        <begin position="17"/>
        <end position="36"/>
    </location>
</feature>
<comment type="caution">
    <text evidence="8">The sequence shown here is derived from an EMBL/GenBank/DDBJ whole genome shotgun (WGS) entry which is preliminary data.</text>
</comment>
<dbReference type="GO" id="GO:0007165">
    <property type="term" value="P:signal transduction"/>
    <property type="evidence" value="ECO:0007669"/>
    <property type="project" value="UniProtKB-KW"/>
</dbReference>
<evidence type="ECO:0000259" key="6">
    <source>
        <dbReference type="PROSITE" id="PS50111"/>
    </source>
</evidence>
<dbReference type="InterPro" id="IPR004089">
    <property type="entry name" value="MCPsignal_dom"/>
</dbReference>
<dbReference type="Gene3D" id="1.10.8.500">
    <property type="entry name" value="HAMP domain in histidine kinase"/>
    <property type="match status" value="1"/>
</dbReference>
<gene>
    <name evidence="8" type="ORF">DI640_00795</name>
</gene>
<proteinExistence type="inferred from homology"/>
<keyword evidence="4" id="KW-0175">Coiled coil</keyword>
<protein>
    <recommendedName>
        <fullName evidence="10">Methyl-accepting chemotaxis protein</fullName>
    </recommendedName>
</protein>
<evidence type="ECO:0000256" key="4">
    <source>
        <dbReference type="SAM" id="Coils"/>
    </source>
</evidence>
<keyword evidence="1 3" id="KW-0807">Transducer</keyword>
<evidence type="ECO:0000259" key="7">
    <source>
        <dbReference type="PROSITE" id="PS50885"/>
    </source>
</evidence>
<evidence type="ECO:0000256" key="2">
    <source>
        <dbReference type="ARBA" id="ARBA00029447"/>
    </source>
</evidence>
<dbReference type="GO" id="GO:0016020">
    <property type="term" value="C:membrane"/>
    <property type="evidence" value="ECO:0007669"/>
    <property type="project" value="InterPro"/>
</dbReference>
<organism evidence="8 9">
    <name type="scientific">Sphingomonas taxi</name>
    <dbReference type="NCBI Taxonomy" id="1549858"/>
    <lineage>
        <taxon>Bacteria</taxon>
        <taxon>Pseudomonadati</taxon>
        <taxon>Pseudomonadota</taxon>
        <taxon>Alphaproteobacteria</taxon>
        <taxon>Sphingomonadales</taxon>
        <taxon>Sphingomonadaceae</taxon>
        <taxon>Sphingomonas</taxon>
    </lineage>
</organism>
<dbReference type="Pfam" id="PF00015">
    <property type="entry name" value="MCPsignal"/>
    <property type="match status" value="1"/>
</dbReference>
<feature type="domain" description="Methyl-accepting transducer" evidence="6">
    <location>
        <begin position="319"/>
        <end position="562"/>
    </location>
</feature>
<dbReference type="Proteomes" id="UP000249555">
    <property type="component" value="Unassembled WGS sequence"/>
</dbReference>
<dbReference type="AlphaFoldDB" id="A0A2W4Z5J8"/>
<accession>A0A2W4Z5J8</accession>
<keyword evidence="5" id="KW-1133">Transmembrane helix</keyword>
<dbReference type="PROSITE" id="PS50111">
    <property type="entry name" value="CHEMOTAXIS_TRANSDUC_2"/>
    <property type="match status" value="1"/>
</dbReference>
<dbReference type="PANTHER" id="PTHR32089">
    <property type="entry name" value="METHYL-ACCEPTING CHEMOTAXIS PROTEIN MCPB"/>
    <property type="match status" value="1"/>
</dbReference>
<evidence type="ECO:0008006" key="10">
    <source>
        <dbReference type="Google" id="ProtNLM"/>
    </source>
</evidence>
<dbReference type="Pfam" id="PF00672">
    <property type="entry name" value="HAMP"/>
    <property type="match status" value="1"/>
</dbReference>
<keyword evidence="5" id="KW-0472">Membrane</keyword>
<evidence type="ECO:0000256" key="5">
    <source>
        <dbReference type="SAM" id="Phobius"/>
    </source>
</evidence>
<dbReference type="SMART" id="SM00283">
    <property type="entry name" value="MA"/>
    <property type="match status" value="1"/>
</dbReference>
<keyword evidence="5" id="KW-0812">Transmembrane</keyword>
<evidence type="ECO:0000256" key="1">
    <source>
        <dbReference type="ARBA" id="ARBA00023224"/>
    </source>
</evidence>
<feature type="domain" description="HAMP" evidence="7">
    <location>
        <begin position="215"/>
        <end position="268"/>
    </location>
</feature>
<dbReference type="SUPFAM" id="SSF58104">
    <property type="entry name" value="Methyl-accepting chemotaxis protein (MCP) signaling domain"/>
    <property type="match status" value="1"/>
</dbReference>
<evidence type="ECO:0000313" key="8">
    <source>
        <dbReference type="EMBL" id="PZO76976.1"/>
    </source>
</evidence>
<comment type="similarity">
    <text evidence="2">Belongs to the methyl-accepting chemotaxis (MCP) protein family.</text>
</comment>
<dbReference type="CDD" id="cd06225">
    <property type="entry name" value="HAMP"/>
    <property type="match status" value="1"/>
</dbReference>
<feature type="transmembrane region" description="Helical" evidence="5">
    <location>
        <begin position="191"/>
        <end position="213"/>
    </location>
</feature>
<dbReference type="EMBL" id="QFMX01000001">
    <property type="protein sequence ID" value="PZO76976.1"/>
    <property type="molecule type" value="Genomic_DNA"/>
</dbReference>